<comment type="subunit">
    <text evidence="4">Homodimer.</text>
</comment>
<feature type="domain" description="Pseudouridine synthase I TruA alpha/beta" evidence="8">
    <location>
        <begin position="9"/>
        <end position="95"/>
    </location>
</feature>
<gene>
    <name evidence="4 9" type="primary">truA</name>
    <name evidence="9" type="ORF">JW984_00680</name>
</gene>
<dbReference type="PANTHER" id="PTHR11142:SF0">
    <property type="entry name" value="TRNA PSEUDOURIDINE SYNTHASE-LIKE 1"/>
    <property type="match status" value="1"/>
</dbReference>
<dbReference type="GO" id="GO:0003723">
    <property type="term" value="F:RNA binding"/>
    <property type="evidence" value="ECO:0007669"/>
    <property type="project" value="InterPro"/>
</dbReference>
<dbReference type="CDD" id="cd02570">
    <property type="entry name" value="PseudoU_synth_EcTruA"/>
    <property type="match status" value="1"/>
</dbReference>
<evidence type="ECO:0000256" key="3">
    <source>
        <dbReference type="ARBA" id="ARBA00023235"/>
    </source>
</evidence>
<dbReference type="AlphaFoldDB" id="A0A9D8KCL0"/>
<dbReference type="Proteomes" id="UP000809273">
    <property type="component" value="Unassembled WGS sequence"/>
</dbReference>
<dbReference type="EMBL" id="JAFGIX010000003">
    <property type="protein sequence ID" value="MBN1571693.1"/>
    <property type="molecule type" value="Genomic_DNA"/>
</dbReference>
<dbReference type="EC" id="5.4.99.12" evidence="4"/>
<dbReference type="SUPFAM" id="SSF55120">
    <property type="entry name" value="Pseudouridine synthase"/>
    <property type="match status" value="1"/>
</dbReference>
<evidence type="ECO:0000313" key="10">
    <source>
        <dbReference type="Proteomes" id="UP000809273"/>
    </source>
</evidence>
<dbReference type="GO" id="GO:0160147">
    <property type="term" value="F:tRNA pseudouridine(38-40) synthase activity"/>
    <property type="evidence" value="ECO:0007669"/>
    <property type="project" value="UniProtKB-EC"/>
</dbReference>
<dbReference type="GO" id="GO:0031119">
    <property type="term" value="P:tRNA pseudouridine synthesis"/>
    <property type="evidence" value="ECO:0007669"/>
    <property type="project" value="UniProtKB-UniRule"/>
</dbReference>
<dbReference type="InterPro" id="IPR001406">
    <property type="entry name" value="PsdUridine_synth_TruA"/>
</dbReference>
<reference evidence="9" key="2">
    <citation type="submission" date="2021-01" db="EMBL/GenBank/DDBJ databases">
        <authorList>
            <person name="Hahn C.R."/>
            <person name="Youssef N.H."/>
            <person name="Elshahed M."/>
        </authorList>
    </citation>
    <scope>NUCLEOTIDE SEQUENCE</scope>
    <source>
        <strain evidence="9">Zod_Metabat.24</strain>
    </source>
</reference>
<evidence type="ECO:0000256" key="6">
    <source>
        <dbReference type="PIRSR" id="PIRSR001430-2"/>
    </source>
</evidence>
<reference evidence="9" key="1">
    <citation type="journal article" date="2021" name="Environ. Microbiol.">
        <title>Genomic characterization of three novel Desulfobacterota classes expand the metabolic and phylogenetic diversity of the phylum.</title>
        <authorList>
            <person name="Murphy C.L."/>
            <person name="Biggerstaff J."/>
            <person name="Eichhorn A."/>
            <person name="Ewing E."/>
            <person name="Shahan R."/>
            <person name="Soriano D."/>
            <person name="Stewart S."/>
            <person name="VanMol K."/>
            <person name="Walker R."/>
            <person name="Walters P."/>
            <person name="Elshahed M.S."/>
            <person name="Youssef N.H."/>
        </authorList>
    </citation>
    <scope>NUCLEOTIDE SEQUENCE</scope>
    <source>
        <strain evidence="9">Zod_Metabat.24</strain>
    </source>
</reference>
<dbReference type="Gene3D" id="3.30.70.660">
    <property type="entry name" value="Pseudouridine synthase I, catalytic domain, C-terminal subdomain"/>
    <property type="match status" value="1"/>
</dbReference>
<dbReference type="HAMAP" id="MF_00171">
    <property type="entry name" value="TruA"/>
    <property type="match status" value="1"/>
</dbReference>
<proteinExistence type="inferred from homology"/>
<evidence type="ECO:0000259" key="8">
    <source>
        <dbReference type="Pfam" id="PF01416"/>
    </source>
</evidence>
<organism evidence="9 10">
    <name type="scientific">Candidatus Zymogenus saltonus</name>
    <dbReference type="NCBI Taxonomy" id="2844893"/>
    <lineage>
        <taxon>Bacteria</taxon>
        <taxon>Deltaproteobacteria</taxon>
        <taxon>Candidatus Zymogenia</taxon>
        <taxon>Candidatus Zymogeniales</taxon>
        <taxon>Candidatus Zymogenaceae</taxon>
        <taxon>Candidatus Zymogenus</taxon>
    </lineage>
</organism>
<comment type="caution">
    <text evidence="4">Lacks conserved residue(s) required for the propagation of feature annotation.</text>
</comment>
<dbReference type="PIRSF" id="PIRSF001430">
    <property type="entry name" value="tRNA_psdUrid_synth"/>
    <property type="match status" value="1"/>
</dbReference>
<feature type="binding site" evidence="4 6">
    <location>
        <position position="110"/>
    </location>
    <ligand>
        <name>substrate</name>
    </ligand>
</feature>
<keyword evidence="3 4" id="KW-0413">Isomerase</keyword>
<comment type="catalytic activity">
    <reaction evidence="4 7">
        <text>uridine(38/39/40) in tRNA = pseudouridine(38/39/40) in tRNA</text>
        <dbReference type="Rhea" id="RHEA:22376"/>
        <dbReference type="Rhea" id="RHEA-COMP:10085"/>
        <dbReference type="Rhea" id="RHEA-COMP:10087"/>
        <dbReference type="ChEBI" id="CHEBI:65314"/>
        <dbReference type="ChEBI" id="CHEBI:65315"/>
        <dbReference type="EC" id="5.4.99.12"/>
    </reaction>
</comment>
<dbReference type="InterPro" id="IPR020095">
    <property type="entry name" value="PsdUridine_synth_TruA_C"/>
</dbReference>
<evidence type="ECO:0000256" key="1">
    <source>
        <dbReference type="ARBA" id="ARBA00009375"/>
    </source>
</evidence>
<evidence type="ECO:0000256" key="2">
    <source>
        <dbReference type="ARBA" id="ARBA00022694"/>
    </source>
</evidence>
<evidence type="ECO:0000256" key="7">
    <source>
        <dbReference type="RuleBase" id="RU003792"/>
    </source>
</evidence>
<feature type="domain" description="Pseudouridine synthase I TruA alpha/beta" evidence="8">
    <location>
        <begin position="150"/>
        <end position="246"/>
    </location>
</feature>
<dbReference type="NCBIfam" id="TIGR00071">
    <property type="entry name" value="hisT_truA"/>
    <property type="match status" value="1"/>
</dbReference>
<keyword evidence="2 4" id="KW-0819">tRNA processing</keyword>
<comment type="caution">
    <text evidence="9">The sequence shown here is derived from an EMBL/GenBank/DDBJ whole genome shotgun (WGS) entry which is preliminary data.</text>
</comment>
<comment type="function">
    <text evidence="4">Formation of pseudouridine at positions 38, 39 and 40 in the anticodon stem and loop of transfer RNAs.</text>
</comment>
<accession>A0A9D8KCL0</accession>
<dbReference type="InterPro" id="IPR020097">
    <property type="entry name" value="PsdUridine_synth_TruA_a/b_dom"/>
</dbReference>
<dbReference type="Pfam" id="PF01416">
    <property type="entry name" value="PseudoU_synth_1"/>
    <property type="match status" value="2"/>
</dbReference>
<sequence>MRNVKLTLSYDGTHFYGWQIQSEGRTVQGVVEDCLGVMLKGKVRINGSGRTDTGVHALAQVANFRTSSDIECDGFMRGLNSLLSEDVRITGVDDEVDDFDARRSAVSRRYRYLIYNGKVPSPFLRNYAWHVKKQIDVDAVNEAGAALLESHDFSSFIGGKNETNTSVRDVIDFGAERLNGDFVSIEIEANAFLRHMVRNIVGTLMDVGWGKMGTGEFRDIINARDRGAAGITAPPQGLYLVEVTYP</sequence>
<comment type="similarity">
    <text evidence="1 4 7">Belongs to the tRNA pseudouridine synthase TruA family.</text>
</comment>
<evidence type="ECO:0000256" key="4">
    <source>
        <dbReference type="HAMAP-Rule" id="MF_00171"/>
    </source>
</evidence>
<protein>
    <recommendedName>
        <fullName evidence="4">tRNA pseudouridine synthase A</fullName>
        <ecNumber evidence="4">5.4.99.12</ecNumber>
    </recommendedName>
    <alternativeName>
        <fullName evidence="4">tRNA pseudouridine(38-40) synthase</fullName>
    </alternativeName>
    <alternativeName>
        <fullName evidence="4">tRNA pseudouridylate synthase I</fullName>
    </alternativeName>
    <alternativeName>
        <fullName evidence="4">tRNA-uridine isomerase I</fullName>
    </alternativeName>
</protein>
<evidence type="ECO:0000313" key="9">
    <source>
        <dbReference type="EMBL" id="MBN1571693.1"/>
    </source>
</evidence>
<name>A0A9D8KCL0_9DELT</name>
<feature type="active site" description="Nucleophile" evidence="4 5">
    <location>
        <position position="52"/>
    </location>
</feature>
<dbReference type="InterPro" id="IPR020103">
    <property type="entry name" value="PsdUridine_synth_cat_dom_sf"/>
</dbReference>
<dbReference type="FunFam" id="3.30.70.580:FF:000001">
    <property type="entry name" value="tRNA pseudouridine synthase A"/>
    <property type="match status" value="1"/>
</dbReference>
<dbReference type="InterPro" id="IPR020094">
    <property type="entry name" value="TruA/RsuA/RluB/E/F_N"/>
</dbReference>
<evidence type="ECO:0000256" key="5">
    <source>
        <dbReference type="PIRSR" id="PIRSR001430-1"/>
    </source>
</evidence>
<dbReference type="PANTHER" id="PTHR11142">
    <property type="entry name" value="PSEUDOURIDYLATE SYNTHASE"/>
    <property type="match status" value="1"/>
</dbReference>
<dbReference type="Gene3D" id="3.30.70.580">
    <property type="entry name" value="Pseudouridine synthase I, catalytic domain, N-terminal subdomain"/>
    <property type="match status" value="1"/>
</dbReference>